<dbReference type="AlphaFoldDB" id="A0A6N3FH99"/>
<sequence>MESRDEKIEFLAKELLKQPARRQEAILWAVRHMELVRGMCRALPEKSEEELRRELRHARDTGDELYFVLLLMQRCFCQQEPLGPPEGADRPF</sequence>
<reference evidence="1" key="1">
    <citation type="submission" date="2019-11" db="EMBL/GenBank/DDBJ databases">
        <authorList>
            <person name="Feng L."/>
        </authorList>
    </citation>
    <scope>NUCLEOTIDE SEQUENCE</scope>
    <source>
        <strain evidence="1">FplautiiLFYP42</strain>
    </source>
</reference>
<accession>A0A6N3FH99</accession>
<evidence type="ECO:0000313" key="1">
    <source>
        <dbReference type="EMBL" id="VYU51435.1"/>
    </source>
</evidence>
<name>A0A6N3FH99_FLAPL</name>
<dbReference type="EMBL" id="CACRUB010000046">
    <property type="protein sequence ID" value="VYU51435.1"/>
    <property type="molecule type" value="Genomic_DNA"/>
</dbReference>
<dbReference type="RefSeq" id="WP_156621976.1">
    <property type="nucleotide sequence ID" value="NZ_CACRUB010000046.1"/>
</dbReference>
<organism evidence="1">
    <name type="scientific">Flavonifractor plautii</name>
    <name type="common">Fusobacterium plautii</name>
    <dbReference type="NCBI Taxonomy" id="292800"/>
    <lineage>
        <taxon>Bacteria</taxon>
        <taxon>Bacillati</taxon>
        <taxon>Bacillota</taxon>
        <taxon>Clostridia</taxon>
        <taxon>Eubacteriales</taxon>
        <taxon>Oscillospiraceae</taxon>
        <taxon>Flavonifractor</taxon>
    </lineage>
</organism>
<proteinExistence type="predicted"/>
<gene>
    <name evidence="1" type="ORF">FPLFYP42_02596</name>
</gene>
<protein>
    <submittedName>
        <fullName evidence="1">Uncharacterized protein</fullName>
    </submittedName>
</protein>